<gene>
    <name evidence="1" type="ORF">PISMIDRAFT_93576</name>
</gene>
<evidence type="ECO:0000313" key="1">
    <source>
        <dbReference type="EMBL" id="KIK27144.1"/>
    </source>
</evidence>
<dbReference type="AlphaFoldDB" id="A0A0C9ZML4"/>
<dbReference type="EMBL" id="KN833697">
    <property type="protein sequence ID" value="KIK27144.1"/>
    <property type="molecule type" value="Genomic_DNA"/>
</dbReference>
<dbReference type="Proteomes" id="UP000054018">
    <property type="component" value="Unassembled WGS sequence"/>
</dbReference>
<protein>
    <submittedName>
        <fullName evidence="1">Uncharacterized protein</fullName>
    </submittedName>
</protein>
<reference evidence="1 2" key="1">
    <citation type="submission" date="2014-04" db="EMBL/GenBank/DDBJ databases">
        <authorList>
            <consortium name="DOE Joint Genome Institute"/>
            <person name="Kuo A."/>
            <person name="Kohler A."/>
            <person name="Costa M.D."/>
            <person name="Nagy L.G."/>
            <person name="Floudas D."/>
            <person name="Copeland A."/>
            <person name="Barry K.W."/>
            <person name="Cichocki N."/>
            <person name="Veneault-Fourrey C."/>
            <person name="LaButti K."/>
            <person name="Lindquist E.A."/>
            <person name="Lipzen A."/>
            <person name="Lundell T."/>
            <person name="Morin E."/>
            <person name="Murat C."/>
            <person name="Sun H."/>
            <person name="Tunlid A."/>
            <person name="Henrissat B."/>
            <person name="Grigoriev I.V."/>
            <person name="Hibbett D.S."/>
            <person name="Martin F."/>
            <person name="Nordberg H.P."/>
            <person name="Cantor M.N."/>
            <person name="Hua S.X."/>
        </authorList>
    </citation>
    <scope>NUCLEOTIDE SEQUENCE [LARGE SCALE GENOMIC DNA]</scope>
    <source>
        <strain evidence="1 2">441</strain>
    </source>
</reference>
<accession>A0A0C9ZML4</accession>
<reference evidence="2" key="2">
    <citation type="submission" date="2015-01" db="EMBL/GenBank/DDBJ databases">
        <title>Evolutionary Origins and Diversification of the Mycorrhizal Mutualists.</title>
        <authorList>
            <consortium name="DOE Joint Genome Institute"/>
            <consortium name="Mycorrhizal Genomics Consortium"/>
            <person name="Kohler A."/>
            <person name="Kuo A."/>
            <person name="Nagy L.G."/>
            <person name="Floudas D."/>
            <person name="Copeland A."/>
            <person name="Barry K.W."/>
            <person name="Cichocki N."/>
            <person name="Veneault-Fourrey C."/>
            <person name="LaButti K."/>
            <person name="Lindquist E.A."/>
            <person name="Lipzen A."/>
            <person name="Lundell T."/>
            <person name="Morin E."/>
            <person name="Murat C."/>
            <person name="Riley R."/>
            <person name="Ohm R."/>
            <person name="Sun H."/>
            <person name="Tunlid A."/>
            <person name="Henrissat B."/>
            <person name="Grigoriev I.V."/>
            <person name="Hibbett D.S."/>
            <person name="Martin F."/>
        </authorList>
    </citation>
    <scope>NUCLEOTIDE SEQUENCE [LARGE SCALE GENOMIC DNA]</scope>
    <source>
        <strain evidence="2">441</strain>
    </source>
</reference>
<evidence type="ECO:0000313" key="2">
    <source>
        <dbReference type="Proteomes" id="UP000054018"/>
    </source>
</evidence>
<name>A0A0C9ZML4_9AGAM</name>
<dbReference type="OrthoDB" id="2646753at2759"/>
<organism evidence="1 2">
    <name type="scientific">Pisolithus microcarpus 441</name>
    <dbReference type="NCBI Taxonomy" id="765257"/>
    <lineage>
        <taxon>Eukaryota</taxon>
        <taxon>Fungi</taxon>
        <taxon>Dikarya</taxon>
        <taxon>Basidiomycota</taxon>
        <taxon>Agaricomycotina</taxon>
        <taxon>Agaricomycetes</taxon>
        <taxon>Agaricomycetidae</taxon>
        <taxon>Boletales</taxon>
        <taxon>Sclerodermatineae</taxon>
        <taxon>Pisolithaceae</taxon>
        <taxon>Pisolithus</taxon>
    </lineage>
</organism>
<dbReference type="HOGENOM" id="CLU_142998_0_0_1"/>
<proteinExistence type="predicted"/>
<feature type="non-terminal residue" evidence="1">
    <location>
        <position position="1"/>
    </location>
</feature>
<sequence>VHSVLLTYERHGFSKAESLNVGELEDSYQRLLALMDTVALDMYHSPKLSAMLEDWAQMGMTGFVAKDPVLVKQGGWEVILD</sequence>
<keyword evidence="2" id="KW-1185">Reference proteome</keyword>